<proteinExistence type="predicted"/>
<dbReference type="AlphaFoldDB" id="A0A396HGU9"/>
<sequence>MYFRRSISSVIEIQIRSAGFKQAKKHILPFFRFFLQTGFPIFIPF</sequence>
<gene>
    <name evidence="1" type="ORF">MtrunA17_Chr6g0473171</name>
</gene>
<reference evidence="1" key="1">
    <citation type="journal article" date="2018" name="Nat. Plants">
        <title>Whole-genome landscape of Medicago truncatula symbiotic genes.</title>
        <authorList>
            <person name="Pecrix Y."/>
            <person name="Gamas P."/>
            <person name="Carrere S."/>
        </authorList>
    </citation>
    <scope>NUCLEOTIDE SEQUENCE</scope>
    <source>
        <tissue evidence="1">Leaves</tissue>
    </source>
</reference>
<evidence type="ECO:0000313" key="1">
    <source>
        <dbReference type="EMBL" id="RHN51813.1"/>
    </source>
</evidence>
<comment type="caution">
    <text evidence="1">The sequence shown here is derived from an EMBL/GenBank/DDBJ whole genome shotgun (WGS) entry which is preliminary data.</text>
</comment>
<organism evidence="1">
    <name type="scientific">Medicago truncatula</name>
    <name type="common">Barrel medic</name>
    <name type="synonym">Medicago tribuloides</name>
    <dbReference type="NCBI Taxonomy" id="3880"/>
    <lineage>
        <taxon>Eukaryota</taxon>
        <taxon>Viridiplantae</taxon>
        <taxon>Streptophyta</taxon>
        <taxon>Embryophyta</taxon>
        <taxon>Tracheophyta</taxon>
        <taxon>Spermatophyta</taxon>
        <taxon>Magnoliopsida</taxon>
        <taxon>eudicotyledons</taxon>
        <taxon>Gunneridae</taxon>
        <taxon>Pentapetalae</taxon>
        <taxon>rosids</taxon>
        <taxon>fabids</taxon>
        <taxon>Fabales</taxon>
        <taxon>Fabaceae</taxon>
        <taxon>Papilionoideae</taxon>
        <taxon>50 kb inversion clade</taxon>
        <taxon>NPAAA clade</taxon>
        <taxon>Hologalegina</taxon>
        <taxon>IRL clade</taxon>
        <taxon>Trifolieae</taxon>
        <taxon>Medicago</taxon>
    </lineage>
</organism>
<protein>
    <submittedName>
        <fullName evidence="1">Uncharacterized protein</fullName>
    </submittedName>
</protein>
<dbReference type="Gramene" id="rna36348">
    <property type="protein sequence ID" value="RHN51813.1"/>
    <property type="gene ID" value="gene36348"/>
</dbReference>
<name>A0A396HGU9_MEDTR</name>
<accession>A0A396HGU9</accession>
<dbReference type="Proteomes" id="UP000265566">
    <property type="component" value="Chromosome 6"/>
</dbReference>
<dbReference type="EMBL" id="PSQE01000006">
    <property type="protein sequence ID" value="RHN51813.1"/>
    <property type="molecule type" value="Genomic_DNA"/>
</dbReference>